<dbReference type="GO" id="GO:0022857">
    <property type="term" value="F:transmembrane transporter activity"/>
    <property type="evidence" value="ECO:0007669"/>
    <property type="project" value="InterPro"/>
</dbReference>
<dbReference type="AlphaFoldDB" id="A0A1H1ZTP1"/>
<dbReference type="InterPro" id="IPR011701">
    <property type="entry name" value="MFS"/>
</dbReference>
<evidence type="ECO:0000256" key="4">
    <source>
        <dbReference type="ARBA" id="ARBA00022692"/>
    </source>
</evidence>
<feature type="domain" description="Major facilitator superfamily (MFS) profile" evidence="8">
    <location>
        <begin position="22"/>
        <end position="475"/>
    </location>
</feature>
<feature type="transmembrane region" description="Helical" evidence="7">
    <location>
        <begin position="56"/>
        <end position="76"/>
    </location>
</feature>
<dbReference type="InterPro" id="IPR036259">
    <property type="entry name" value="MFS_trans_sf"/>
</dbReference>
<keyword evidence="4 7" id="KW-0812">Transmembrane</keyword>
<keyword evidence="3" id="KW-1003">Cell membrane</keyword>
<feature type="transmembrane region" description="Helical" evidence="7">
    <location>
        <begin position="313"/>
        <end position="330"/>
    </location>
</feature>
<dbReference type="STRING" id="630515.SAMN04489812_5421"/>
<dbReference type="PROSITE" id="PS50850">
    <property type="entry name" value="MFS"/>
    <property type="match status" value="1"/>
</dbReference>
<dbReference type="SUPFAM" id="SSF103473">
    <property type="entry name" value="MFS general substrate transporter"/>
    <property type="match status" value="1"/>
</dbReference>
<evidence type="ECO:0000256" key="5">
    <source>
        <dbReference type="ARBA" id="ARBA00022989"/>
    </source>
</evidence>
<evidence type="ECO:0000256" key="1">
    <source>
        <dbReference type="ARBA" id="ARBA00004651"/>
    </source>
</evidence>
<dbReference type="InterPro" id="IPR020846">
    <property type="entry name" value="MFS_dom"/>
</dbReference>
<reference evidence="9 10" key="1">
    <citation type="submission" date="2016-10" db="EMBL/GenBank/DDBJ databases">
        <authorList>
            <person name="de Groot N.N."/>
        </authorList>
    </citation>
    <scope>NUCLEOTIDE SEQUENCE [LARGE SCALE GENOMIC DNA]</scope>
    <source>
        <strain evidence="9 10">DSM 21800</strain>
    </source>
</reference>
<dbReference type="Gene3D" id="1.20.1720.10">
    <property type="entry name" value="Multidrug resistance protein D"/>
    <property type="match status" value="1"/>
</dbReference>
<dbReference type="PANTHER" id="PTHR42718:SF46">
    <property type="entry name" value="BLR6921 PROTEIN"/>
    <property type="match status" value="1"/>
</dbReference>
<sequence length="479" mass="49060">MTDVLPSPTAPATRPSVRARLILILLCAAQFAISIDFSILNVALPSLGADLGLSAANLQWAVTAFALPSGGFLLLAGRLGDLVGRRRMFLIGLVIFAAASLLATLAVGPAMFLTARALQGLGAAITIPTAMALLTTNFAEGPARNRALGISGMILSLGFTLGMLLGGTLTSTLGWRSTMALNVIMAIPVLIAAPLLLTESRPARAPRLDIPGAVTVTGGLLALIYAVSTGSEHGWARPDVLIGLVAAVVGFVAFAIVENRAAEPLVSLAILRRRTVAWGNLGGMATFSMASSLTFLLTLFLQEVDGLSPFRSGLIFGVTGLGAAGAGVLASRMINRFAAHRILTVGLLFQGLATAVMIMIGRGNGVVLVLIFCTAAFFGHMFSVVSYGVAATSGLPNREQGLATGLLTTAQQVGLTLGIPIMSAISAARSAGLRADGATPTQAMLGGLQSGIAADGAILVVAAILMAAFLRPRADRSLR</sequence>
<keyword evidence="5 7" id="KW-1133">Transmembrane helix</keyword>
<dbReference type="PRINTS" id="PR01036">
    <property type="entry name" value="TCRTETB"/>
</dbReference>
<dbReference type="CDD" id="cd17321">
    <property type="entry name" value="MFS_MMR_MDR_like"/>
    <property type="match status" value="1"/>
</dbReference>
<dbReference type="RefSeq" id="WP_091529487.1">
    <property type="nucleotide sequence ID" value="NZ_LT629772.1"/>
</dbReference>
<feature type="transmembrane region" description="Helical" evidence="7">
    <location>
        <begin position="88"/>
        <end position="111"/>
    </location>
</feature>
<feature type="transmembrane region" description="Helical" evidence="7">
    <location>
        <begin position="342"/>
        <end position="360"/>
    </location>
</feature>
<organism evidence="9 10">
    <name type="scientific">Microlunatus soli</name>
    <dbReference type="NCBI Taxonomy" id="630515"/>
    <lineage>
        <taxon>Bacteria</taxon>
        <taxon>Bacillati</taxon>
        <taxon>Actinomycetota</taxon>
        <taxon>Actinomycetes</taxon>
        <taxon>Propionibacteriales</taxon>
        <taxon>Propionibacteriaceae</taxon>
        <taxon>Microlunatus</taxon>
    </lineage>
</organism>
<feature type="transmembrane region" description="Helical" evidence="7">
    <location>
        <begin position="147"/>
        <end position="167"/>
    </location>
</feature>
<dbReference type="Pfam" id="PF07690">
    <property type="entry name" value="MFS_1"/>
    <property type="match status" value="1"/>
</dbReference>
<feature type="transmembrane region" description="Helical" evidence="7">
    <location>
        <begin position="21"/>
        <end position="44"/>
    </location>
</feature>
<protein>
    <submittedName>
        <fullName evidence="9">Drug resistance transporter, EmrB/QacA subfamily</fullName>
    </submittedName>
</protein>
<feature type="transmembrane region" description="Helical" evidence="7">
    <location>
        <begin position="179"/>
        <end position="198"/>
    </location>
</feature>
<feature type="transmembrane region" description="Helical" evidence="7">
    <location>
        <begin position="448"/>
        <end position="470"/>
    </location>
</feature>
<dbReference type="GO" id="GO:0005886">
    <property type="term" value="C:plasma membrane"/>
    <property type="evidence" value="ECO:0007669"/>
    <property type="project" value="UniProtKB-SubCell"/>
</dbReference>
<evidence type="ECO:0000313" key="9">
    <source>
        <dbReference type="EMBL" id="SDT36646.1"/>
    </source>
</evidence>
<comment type="subcellular location">
    <subcellularLocation>
        <location evidence="1">Cell membrane</location>
        <topology evidence="1">Multi-pass membrane protein</topology>
    </subcellularLocation>
</comment>
<evidence type="ECO:0000259" key="8">
    <source>
        <dbReference type="PROSITE" id="PS50850"/>
    </source>
</evidence>
<evidence type="ECO:0000256" key="7">
    <source>
        <dbReference type="SAM" id="Phobius"/>
    </source>
</evidence>
<dbReference type="Gene3D" id="1.20.1250.20">
    <property type="entry name" value="MFS general substrate transporter like domains"/>
    <property type="match status" value="1"/>
</dbReference>
<evidence type="ECO:0000256" key="6">
    <source>
        <dbReference type="ARBA" id="ARBA00023136"/>
    </source>
</evidence>
<evidence type="ECO:0000256" key="3">
    <source>
        <dbReference type="ARBA" id="ARBA00022475"/>
    </source>
</evidence>
<keyword evidence="2" id="KW-0813">Transport</keyword>
<feature type="transmembrane region" description="Helical" evidence="7">
    <location>
        <begin position="240"/>
        <end position="257"/>
    </location>
</feature>
<feature type="transmembrane region" description="Helical" evidence="7">
    <location>
        <begin position="402"/>
        <end position="428"/>
    </location>
</feature>
<keyword evidence="10" id="KW-1185">Reference proteome</keyword>
<feature type="transmembrane region" description="Helical" evidence="7">
    <location>
        <begin position="117"/>
        <end position="135"/>
    </location>
</feature>
<dbReference type="PANTHER" id="PTHR42718">
    <property type="entry name" value="MAJOR FACILITATOR SUPERFAMILY MULTIDRUG TRANSPORTER MFSC"/>
    <property type="match status" value="1"/>
</dbReference>
<dbReference type="EMBL" id="LT629772">
    <property type="protein sequence ID" value="SDT36646.1"/>
    <property type="molecule type" value="Genomic_DNA"/>
</dbReference>
<dbReference type="OrthoDB" id="4668943at2"/>
<name>A0A1H1ZTP1_9ACTN</name>
<feature type="transmembrane region" description="Helical" evidence="7">
    <location>
        <begin position="210"/>
        <end position="228"/>
    </location>
</feature>
<dbReference type="Proteomes" id="UP000199103">
    <property type="component" value="Chromosome I"/>
</dbReference>
<proteinExistence type="predicted"/>
<accession>A0A1H1ZTP1</accession>
<gene>
    <name evidence="9" type="ORF">SAMN04489812_5421</name>
</gene>
<feature type="transmembrane region" description="Helical" evidence="7">
    <location>
        <begin position="366"/>
        <end position="390"/>
    </location>
</feature>
<feature type="transmembrane region" description="Helical" evidence="7">
    <location>
        <begin position="278"/>
        <end position="301"/>
    </location>
</feature>
<keyword evidence="6 7" id="KW-0472">Membrane</keyword>
<evidence type="ECO:0000256" key="2">
    <source>
        <dbReference type="ARBA" id="ARBA00022448"/>
    </source>
</evidence>
<evidence type="ECO:0000313" key="10">
    <source>
        <dbReference type="Proteomes" id="UP000199103"/>
    </source>
</evidence>